<proteinExistence type="predicted"/>
<feature type="domain" description="DUF7025" evidence="3">
    <location>
        <begin position="231"/>
        <end position="321"/>
    </location>
</feature>
<dbReference type="STRING" id="327505.A0A2H3HST0"/>
<dbReference type="PANTHER" id="PTHR46411">
    <property type="entry name" value="FAMILY ATPASE, PUTATIVE-RELATED"/>
    <property type="match status" value="1"/>
</dbReference>
<evidence type="ECO:0000256" key="1">
    <source>
        <dbReference type="SAM" id="MobiDB-lite"/>
    </source>
</evidence>
<evidence type="ECO:0000259" key="3">
    <source>
        <dbReference type="Pfam" id="PF22942"/>
    </source>
</evidence>
<sequence>MAGNNVGNFTSSTEAMSTQPSAPMPRYIVIHRVECPGSTPVHSRHPAISSFLDVPRLFVGDNKASPLRGRIPDENSQLLARKDPNISFIIHRTYNCLDYHNTVFEALKEASMNSAPPGLSSELCLLPNDADNAVAEGEYMEIVSTHLNNAIEAVKEADTKQDSVDESLLLGWKREQNMMAPYLHFYHTRNLLRDHVPHLPERQSKDINLLLEYLDKEFSPDYQEAEKLFLGDGLVSRKHFHKLFGPREIIVTVEEGNHIAMVSKYPPLPGSNPIRLECEMWKFNGRFAKFKRIVTIPWPKHAAEVDKVPIKSLGIFPLRYDQQLESRLRKRGELFWQLRKPRLVLYTAPSQVLDYRMGNGRYMVDIETYRRFHRLNTIENAVTEHVEEYLPLEATESDSPPTGSFTLLLPPTTYGFGFHDKKWRKLVIEYAADIVWNEDMFDMLVLPESEKNILRALLPENKASIDALASRDRGRLILLCGTAGTGKTFAAEALAEVARKPLYRLTPYEIGIELNQVENNIKEAFYLGDIWNTVILLDDCDIFLGQGQNQTLSGNSIASIILEAIDNYSGIVVFTMEGTSDLYQSALRDRGQLVSLLRLTRLGTLPLGKTIGAFRSNNDHKVSNNFGDDNFADILPDDYSNMYLSRREIQTMLQTAEKFASYEKEVINASHLKQAAKVLAIYKRDIGNSIYNS</sequence>
<dbReference type="Pfam" id="PF00004">
    <property type="entry name" value="AAA"/>
    <property type="match status" value="1"/>
</dbReference>
<dbReference type="SUPFAM" id="SSF52540">
    <property type="entry name" value="P-loop containing nucleoside triphosphate hydrolases"/>
    <property type="match status" value="1"/>
</dbReference>
<feature type="domain" description="ATPase AAA-type core" evidence="2">
    <location>
        <begin position="477"/>
        <end position="591"/>
    </location>
</feature>
<comment type="caution">
    <text evidence="4">The sequence shown here is derived from an EMBL/GenBank/DDBJ whole genome shotgun (WGS) entry which is preliminary data.</text>
</comment>
<dbReference type="EMBL" id="MABQ02000003">
    <property type="protein sequence ID" value="PCD41159.1"/>
    <property type="molecule type" value="Genomic_DNA"/>
</dbReference>
<protein>
    <submittedName>
        <fullName evidence="4">Uncharacterized protein</fullName>
    </submittedName>
</protein>
<dbReference type="InterPro" id="IPR027417">
    <property type="entry name" value="P-loop_NTPase"/>
</dbReference>
<dbReference type="Pfam" id="PF22942">
    <property type="entry name" value="DUF7025"/>
    <property type="match status" value="1"/>
</dbReference>
<dbReference type="InterPro" id="IPR054289">
    <property type="entry name" value="DUF7025"/>
</dbReference>
<dbReference type="InterPro" id="IPR003959">
    <property type="entry name" value="ATPase_AAA_core"/>
</dbReference>
<dbReference type="PANTHER" id="PTHR46411:SF2">
    <property type="entry name" value="AAA+ ATPASE DOMAIN-CONTAINING PROTEIN"/>
    <property type="match status" value="1"/>
</dbReference>
<gene>
    <name evidence="4" type="ORF">AU210_003717</name>
</gene>
<reference evidence="4 5" key="1">
    <citation type="journal article" date="2016" name="Environ. Microbiol.">
        <title>Effector profiles distinguish formae speciales of Fusarium oxysporum.</title>
        <authorList>
            <person name="van Dam P."/>
            <person name="Fokkens L."/>
            <person name="Schmidt S.M."/>
            <person name="Linmans J.H."/>
            <person name="Kistler H.C."/>
            <person name="Ma L.J."/>
            <person name="Rep M."/>
        </authorList>
    </citation>
    <scope>NUCLEOTIDE SEQUENCE [LARGE SCALE GENOMIC DNA]</scope>
    <source>
        <strain evidence="4 5">Forc016</strain>
    </source>
</reference>
<evidence type="ECO:0000313" key="4">
    <source>
        <dbReference type="EMBL" id="PCD41159.1"/>
    </source>
</evidence>
<feature type="region of interest" description="Disordered" evidence="1">
    <location>
        <begin position="1"/>
        <end position="20"/>
    </location>
</feature>
<evidence type="ECO:0000259" key="2">
    <source>
        <dbReference type="Pfam" id="PF00004"/>
    </source>
</evidence>
<dbReference type="Proteomes" id="UP000219602">
    <property type="component" value="Chromosome 4"/>
</dbReference>
<evidence type="ECO:0000313" key="5">
    <source>
        <dbReference type="Proteomes" id="UP000219602"/>
    </source>
</evidence>
<dbReference type="Gene3D" id="3.40.50.300">
    <property type="entry name" value="P-loop containing nucleotide triphosphate hydrolases"/>
    <property type="match status" value="1"/>
</dbReference>
<name>A0A2H3HST0_FUSOX</name>
<organism evidence="4 5">
    <name type="scientific">Fusarium oxysporum f. sp. radicis-cucumerinum</name>
    <dbReference type="NCBI Taxonomy" id="327505"/>
    <lineage>
        <taxon>Eukaryota</taxon>
        <taxon>Fungi</taxon>
        <taxon>Dikarya</taxon>
        <taxon>Ascomycota</taxon>
        <taxon>Pezizomycotina</taxon>
        <taxon>Sordariomycetes</taxon>
        <taxon>Hypocreomycetidae</taxon>
        <taxon>Hypocreales</taxon>
        <taxon>Nectriaceae</taxon>
        <taxon>Fusarium</taxon>
        <taxon>Fusarium oxysporum species complex</taxon>
    </lineage>
</organism>
<dbReference type="GO" id="GO:0016887">
    <property type="term" value="F:ATP hydrolysis activity"/>
    <property type="evidence" value="ECO:0007669"/>
    <property type="project" value="InterPro"/>
</dbReference>
<reference evidence="4 5" key="2">
    <citation type="journal article" date="2017" name="Sci. Rep.">
        <title>A mobile pathogenicity chromosome in Fusarium oxysporum for infection of multiple cucurbit species.</title>
        <authorList>
            <person name="van Dam P."/>
            <person name="Fokkens L."/>
            <person name="Ayukawa Y."/>
            <person name="van der Gragt M."/>
            <person name="Ter Horst A."/>
            <person name="Brankovics B."/>
            <person name="Houterman P.M."/>
            <person name="Arie T."/>
            <person name="Rep M."/>
        </authorList>
    </citation>
    <scope>NUCLEOTIDE SEQUENCE [LARGE SCALE GENOMIC DNA]</scope>
    <source>
        <strain evidence="4 5">Forc016</strain>
    </source>
</reference>
<accession>A0A2H3HST0</accession>
<dbReference type="GO" id="GO:0005524">
    <property type="term" value="F:ATP binding"/>
    <property type="evidence" value="ECO:0007669"/>
    <property type="project" value="InterPro"/>
</dbReference>
<dbReference type="AlphaFoldDB" id="A0A2H3HST0"/>